<comment type="subcellular location">
    <subcellularLocation>
        <location evidence="1">Membrane</location>
        <topology evidence="1">Multi-pass membrane protein</topology>
    </subcellularLocation>
</comment>
<evidence type="ECO:0000256" key="7">
    <source>
        <dbReference type="ARBA" id="ARBA00049036"/>
    </source>
</evidence>
<dbReference type="KEGG" id="pbi:103052023"/>
<comment type="catalytic activity">
    <reaction evidence="7">
        <text>sphinganine + octadecanoyl-CoA = N-(octadecanoyl)-sphinganine + CoA + H(+)</text>
        <dbReference type="Rhea" id="RHEA:36547"/>
        <dbReference type="ChEBI" id="CHEBI:15378"/>
        <dbReference type="ChEBI" id="CHEBI:57287"/>
        <dbReference type="ChEBI" id="CHEBI:57394"/>
        <dbReference type="ChEBI" id="CHEBI:57817"/>
        <dbReference type="ChEBI" id="CHEBI:67033"/>
    </reaction>
    <physiologicalReaction direction="left-to-right" evidence="7">
        <dbReference type="Rhea" id="RHEA:36548"/>
    </physiologicalReaction>
</comment>
<evidence type="ECO:0000313" key="12">
    <source>
        <dbReference type="RefSeq" id="XP_007445015.1"/>
    </source>
</evidence>
<name>A0A9F2RE71_PYTBI</name>
<dbReference type="AlphaFoldDB" id="A0A9F2RE71"/>
<organism evidence="11 12">
    <name type="scientific">Python bivittatus</name>
    <name type="common">Burmese python</name>
    <name type="synonym">Python molurus bivittatus</name>
    <dbReference type="NCBI Taxonomy" id="176946"/>
    <lineage>
        <taxon>Eukaryota</taxon>
        <taxon>Metazoa</taxon>
        <taxon>Chordata</taxon>
        <taxon>Craniata</taxon>
        <taxon>Vertebrata</taxon>
        <taxon>Euteleostomi</taxon>
        <taxon>Lepidosauria</taxon>
        <taxon>Squamata</taxon>
        <taxon>Bifurcata</taxon>
        <taxon>Unidentata</taxon>
        <taxon>Episquamata</taxon>
        <taxon>Toxicofera</taxon>
        <taxon>Serpentes</taxon>
        <taxon>Henophidia</taxon>
        <taxon>Pythonidae</taxon>
        <taxon>Python</taxon>
    </lineage>
</organism>
<reference evidence="12" key="1">
    <citation type="submission" date="2025-08" db="UniProtKB">
        <authorList>
            <consortium name="RefSeq"/>
        </authorList>
    </citation>
    <scope>IDENTIFICATION</scope>
    <source>
        <tissue evidence="12">Liver</tissue>
    </source>
</reference>
<dbReference type="InterPro" id="IPR006634">
    <property type="entry name" value="TLC-dom"/>
</dbReference>
<dbReference type="PANTHER" id="PTHR12560">
    <property type="entry name" value="LONGEVITY ASSURANCE FACTOR 1 LAG1"/>
    <property type="match status" value="1"/>
</dbReference>
<dbReference type="Proteomes" id="UP000695026">
    <property type="component" value="Unplaced"/>
</dbReference>
<evidence type="ECO:0000256" key="9">
    <source>
        <dbReference type="SAM" id="Phobius"/>
    </source>
</evidence>
<dbReference type="GO" id="GO:0046513">
    <property type="term" value="P:ceramide biosynthetic process"/>
    <property type="evidence" value="ECO:0007669"/>
    <property type="project" value="InterPro"/>
</dbReference>
<dbReference type="GO" id="GO:0050291">
    <property type="term" value="F:sphingosine N-acyltransferase activity"/>
    <property type="evidence" value="ECO:0007669"/>
    <property type="project" value="InterPro"/>
</dbReference>
<feature type="domain" description="TLC" evidence="10">
    <location>
        <begin position="1"/>
        <end position="109"/>
    </location>
</feature>
<protein>
    <submittedName>
        <fullName evidence="12">Ceramide synthase 3-like</fullName>
    </submittedName>
</protein>
<keyword evidence="6 8" id="KW-0472">Membrane</keyword>
<dbReference type="PROSITE" id="PS50922">
    <property type="entry name" value="TLC"/>
    <property type="match status" value="1"/>
</dbReference>
<dbReference type="GO" id="GO:0016020">
    <property type="term" value="C:membrane"/>
    <property type="evidence" value="ECO:0007669"/>
    <property type="project" value="UniProtKB-SubCell"/>
</dbReference>
<evidence type="ECO:0000259" key="10">
    <source>
        <dbReference type="PROSITE" id="PS50922"/>
    </source>
</evidence>
<evidence type="ECO:0000313" key="11">
    <source>
        <dbReference type="Proteomes" id="UP000695026"/>
    </source>
</evidence>
<evidence type="ECO:0000256" key="5">
    <source>
        <dbReference type="ARBA" id="ARBA00022989"/>
    </source>
</evidence>
<dbReference type="GeneID" id="103052023"/>
<evidence type="ECO:0000256" key="4">
    <source>
        <dbReference type="ARBA" id="ARBA00022692"/>
    </source>
</evidence>
<accession>A0A9F2RE71</accession>
<gene>
    <name evidence="12" type="primary">LOC103052023</name>
</gene>
<comment type="pathway">
    <text evidence="3">Sphingolipid metabolism.</text>
</comment>
<evidence type="ECO:0000256" key="1">
    <source>
        <dbReference type="ARBA" id="ARBA00004141"/>
    </source>
</evidence>
<evidence type="ECO:0000256" key="6">
    <source>
        <dbReference type="ARBA" id="ARBA00023136"/>
    </source>
</evidence>
<evidence type="ECO:0000256" key="8">
    <source>
        <dbReference type="PROSITE-ProRule" id="PRU00205"/>
    </source>
</evidence>
<dbReference type="PANTHER" id="PTHR12560:SF6">
    <property type="entry name" value="CERAMIDE SYNTHASE 4"/>
    <property type="match status" value="1"/>
</dbReference>
<dbReference type="InterPro" id="IPR016439">
    <property type="entry name" value="Lag1/Lac1-like"/>
</dbReference>
<dbReference type="Pfam" id="PF03798">
    <property type="entry name" value="TRAM_LAG1_CLN8"/>
    <property type="match status" value="1"/>
</dbReference>
<keyword evidence="4 8" id="KW-0812">Transmembrane</keyword>
<comment type="pathway">
    <text evidence="2">Lipid metabolism; sphingolipid metabolism.</text>
</comment>
<evidence type="ECO:0000256" key="2">
    <source>
        <dbReference type="ARBA" id="ARBA00004760"/>
    </source>
</evidence>
<keyword evidence="11" id="KW-1185">Reference proteome</keyword>
<sequence length="109" mass="12537">MLPFKVKRTDFCKEIVHHGAALLLMSFSYCANYIRIGSVVMIIHEPSDVFLHFAKMFNYLKWQKTCNTLFFIFTAVYLFSFLVFFPFKYVSGMHAERGAGFDGTVAAPT</sequence>
<dbReference type="RefSeq" id="XP_007445015.1">
    <property type="nucleotide sequence ID" value="XM_007444953.3"/>
</dbReference>
<dbReference type="OrthoDB" id="537032at2759"/>
<evidence type="ECO:0000256" key="3">
    <source>
        <dbReference type="ARBA" id="ARBA00004991"/>
    </source>
</evidence>
<feature type="transmembrane region" description="Helical" evidence="9">
    <location>
        <begin position="68"/>
        <end position="87"/>
    </location>
</feature>
<proteinExistence type="predicted"/>
<feature type="transmembrane region" description="Helical" evidence="9">
    <location>
        <begin position="21"/>
        <end position="43"/>
    </location>
</feature>
<keyword evidence="5 9" id="KW-1133">Transmembrane helix</keyword>